<organism evidence="2 3">
    <name type="scientific">Senna tora</name>
    <dbReference type="NCBI Taxonomy" id="362788"/>
    <lineage>
        <taxon>Eukaryota</taxon>
        <taxon>Viridiplantae</taxon>
        <taxon>Streptophyta</taxon>
        <taxon>Embryophyta</taxon>
        <taxon>Tracheophyta</taxon>
        <taxon>Spermatophyta</taxon>
        <taxon>Magnoliopsida</taxon>
        <taxon>eudicotyledons</taxon>
        <taxon>Gunneridae</taxon>
        <taxon>Pentapetalae</taxon>
        <taxon>rosids</taxon>
        <taxon>fabids</taxon>
        <taxon>Fabales</taxon>
        <taxon>Fabaceae</taxon>
        <taxon>Caesalpinioideae</taxon>
        <taxon>Cassia clade</taxon>
        <taxon>Senna</taxon>
    </lineage>
</organism>
<dbReference type="AlphaFoldDB" id="A0A834WMR2"/>
<dbReference type="SUPFAM" id="SSF57756">
    <property type="entry name" value="Retrovirus zinc finger-like domains"/>
    <property type="match status" value="1"/>
</dbReference>
<keyword evidence="3" id="KW-1185">Reference proteome</keyword>
<evidence type="ECO:0000313" key="2">
    <source>
        <dbReference type="EMBL" id="KAF7826578.1"/>
    </source>
</evidence>
<feature type="compositionally biased region" description="Basic and acidic residues" evidence="1">
    <location>
        <begin position="74"/>
        <end position="85"/>
    </location>
</feature>
<dbReference type="OrthoDB" id="1418838at2759"/>
<evidence type="ECO:0000313" key="3">
    <source>
        <dbReference type="Proteomes" id="UP000634136"/>
    </source>
</evidence>
<reference evidence="2" key="1">
    <citation type="submission" date="2020-09" db="EMBL/GenBank/DDBJ databases">
        <title>Genome-Enabled Discovery of Anthraquinone Biosynthesis in Senna tora.</title>
        <authorList>
            <person name="Kang S.-H."/>
            <person name="Pandey R.P."/>
            <person name="Lee C.-M."/>
            <person name="Sim J.-S."/>
            <person name="Jeong J.-T."/>
            <person name="Choi B.-S."/>
            <person name="Jung M."/>
            <person name="Ginzburg D."/>
            <person name="Zhao K."/>
            <person name="Won S.Y."/>
            <person name="Oh T.-J."/>
            <person name="Yu Y."/>
            <person name="Kim N.-H."/>
            <person name="Lee O.R."/>
            <person name="Lee T.-H."/>
            <person name="Bashyal P."/>
            <person name="Kim T.-S."/>
            <person name="Lee W.-H."/>
            <person name="Kawkins C."/>
            <person name="Kim C.-K."/>
            <person name="Kim J.S."/>
            <person name="Ahn B.O."/>
            <person name="Rhee S.Y."/>
            <person name="Sohng J.K."/>
        </authorList>
    </citation>
    <scope>NUCLEOTIDE SEQUENCE</scope>
    <source>
        <tissue evidence="2">Leaf</tissue>
    </source>
</reference>
<name>A0A834WMR2_9FABA</name>
<comment type="caution">
    <text evidence="2">The sequence shown here is derived from an EMBL/GenBank/DDBJ whole genome shotgun (WGS) entry which is preliminary data.</text>
</comment>
<gene>
    <name evidence="2" type="ORF">G2W53_017742</name>
</gene>
<accession>A0A834WMR2</accession>
<proteinExistence type="predicted"/>
<dbReference type="InterPro" id="IPR036875">
    <property type="entry name" value="Znf_CCHC_sf"/>
</dbReference>
<dbReference type="GO" id="GO:0003676">
    <property type="term" value="F:nucleic acid binding"/>
    <property type="evidence" value="ECO:0007669"/>
    <property type="project" value="InterPro"/>
</dbReference>
<dbReference type="GO" id="GO:0008270">
    <property type="term" value="F:zinc ion binding"/>
    <property type="evidence" value="ECO:0007669"/>
    <property type="project" value="InterPro"/>
</dbReference>
<dbReference type="EMBL" id="JAAIUW010000006">
    <property type="protein sequence ID" value="KAF7826578.1"/>
    <property type="molecule type" value="Genomic_DNA"/>
</dbReference>
<feature type="region of interest" description="Disordered" evidence="1">
    <location>
        <begin position="74"/>
        <end position="124"/>
    </location>
</feature>
<protein>
    <submittedName>
        <fullName evidence="2">Retrovirus-related Pol polyprotein from transposon TNT 1-94</fullName>
    </submittedName>
</protein>
<evidence type="ECO:0000256" key="1">
    <source>
        <dbReference type="SAM" id="MobiDB-lite"/>
    </source>
</evidence>
<dbReference type="Proteomes" id="UP000634136">
    <property type="component" value="Unassembled WGS sequence"/>
</dbReference>
<sequence>MWDSESQICGRVREPLWVEFDGESGMAWRADSGVATNQRPEAERIGGREKWVSYNIQKEKWSLNELIAQCVQEEETHKQNKDESAHLASSSGAKATKKRKKNDKGTANNGESSKNVHKKHDTGPTYFFCRKYGHVKKDCPKFAD</sequence>